<dbReference type="AlphaFoldDB" id="A0A3A3FRH8"/>
<evidence type="ECO:0000256" key="3">
    <source>
        <dbReference type="PIRSR" id="PIRSR000103-1"/>
    </source>
</evidence>
<dbReference type="InterPro" id="IPR013328">
    <property type="entry name" value="6PGD_dom2"/>
</dbReference>
<dbReference type="PANTHER" id="PTHR43060">
    <property type="entry name" value="3-HYDROXYISOBUTYRATE DEHYDROGENASE-LIKE 1, MITOCHONDRIAL-RELATED"/>
    <property type="match status" value="1"/>
</dbReference>
<evidence type="ECO:0000313" key="7">
    <source>
        <dbReference type="Proteomes" id="UP000265955"/>
    </source>
</evidence>
<accession>A0A3A3FRH8</accession>
<dbReference type="Gene3D" id="3.40.50.720">
    <property type="entry name" value="NAD(P)-binding Rossmann-like Domain"/>
    <property type="match status" value="1"/>
</dbReference>
<dbReference type="InterPro" id="IPR008927">
    <property type="entry name" value="6-PGluconate_DH-like_C_sf"/>
</dbReference>
<evidence type="ECO:0000256" key="1">
    <source>
        <dbReference type="ARBA" id="ARBA00023002"/>
    </source>
</evidence>
<keyword evidence="7" id="KW-1185">Reference proteome</keyword>
<reference evidence="7" key="1">
    <citation type="submission" date="2018-09" db="EMBL/GenBank/DDBJ databases">
        <authorList>
            <person name="Zhu H."/>
        </authorList>
    </citation>
    <scope>NUCLEOTIDE SEQUENCE [LARGE SCALE GENOMIC DNA]</scope>
    <source>
        <strain evidence="7">K1R23-30</strain>
    </source>
</reference>
<proteinExistence type="predicted"/>
<dbReference type="GO" id="GO:0050661">
    <property type="term" value="F:NADP binding"/>
    <property type="evidence" value="ECO:0007669"/>
    <property type="project" value="InterPro"/>
</dbReference>
<dbReference type="OrthoDB" id="9777604at2"/>
<dbReference type="SUPFAM" id="SSF51735">
    <property type="entry name" value="NAD(P)-binding Rossmann-fold domains"/>
    <property type="match status" value="1"/>
</dbReference>
<comment type="caution">
    <text evidence="6">The sequence shown here is derived from an EMBL/GenBank/DDBJ whole genome shotgun (WGS) entry which is preliminary data.</text>
</comment>
<dbReference type="PIRSF" id="PIRSF000103">
    <property type="entry name" value="HIBADH"/>
    <property type="match status" value="1"/>
</dbReference>
<feature type="domain" description="3-hydroxyisobutyrate dehydrogenase-like NAD-binding" evidence="5">
    <location>
        <begin position="168"/>
        <end position="276"/>
    </location>
</feature>
<dbReference type="RefSeq" id="WP_119768595.1">
    <property type="nucleotide sequence ID" value="NZ_QYUO01000001.1"/>
</dbReference>
<dbReference type="GO" id="GO:0016491">
    <property type="term" value="F:oxidoreductase activity"/>
    <property type="evidence" value="ECO:0007669"/>
    <property type="project" value="UniProtKB-KW"/>
</dbReference>
<dbReference type="InterPro" id="IPR015815">
    <property type="entry name" value="HIBADH-related"/>
</dbReference>
<dbReference type="Gene3D" id="1.10.1040.10">
    <property type="entry name" value="N-(1-d-carboxylethyl)-l-norvaline Dehydrogenase, domain 2"/>
    <property type="match status" value="1"/>
</dbReference>
<dbReference type="Pfam" id="PF03446">
    <property type="entry name" value="NAD_binding_2"/>
    <property type="match status" value="1"/>
</dbReference>
<dbReference type="EMBL" id="QYUO01000001">
    <property type="protein sequence ID" value="RJF98646.1"/>
    <property type="molecule type" value="Genomic_DNA"/>
</dbReference>
<evidence type="ECO:0000256" key="2">
    <source>
        <dbReference type="ARBA" id="ARBA00023027"/>
    </source>
</evidence>
<keyword evidence="1" id="KW-0560">Oxidoreductase</keyword>
<dbReference type="Proteomes" id="UP000265955">
    <property type="component" value="Unassembled WGS sequence"/>
</dbReference>
<evidence type="ECO:0000313" key="6">
    <source>
        <dbReference type="EMBL" id="RJF98646.1"/>
    </source>
</evidence>
<dbReference type="InterPro" id="IPR006115">
    <property type="entry name" value="6PGDH_NADP-bd"/>
</dbReference>
<evidence type="ECO:0000259" key="5">
    <source>
        <dbReference type="Pfam" id="PF14833"/>
    </source>
</evidence>
<dbReference type="PANTHER" id="PTHR43060:SF15">
    <property type="entry name" value="3-HYDROXYISOBUTYRATE DEHYDROGENASE-LIKE 1, MITOCHONDRIAL-RELATED"/>
    <property type="match status" value="1"/>
</dbReference>
<evidence type="ECO:0000259" key="4">
    <source>
        <dbReference type="Pfam" id="PF03446"/>
    </source>
</evidence>
<dbReference type="GO" id="GO:0051287">
    <property type="term" value="F:NAD binding"/>
    <property type="evidence" value="ECO:0007669"/>
    <property type="project" value="InterPro"/>
</dbReference>
<keyword evidence="2" id="KW-0520">NAD</keyword>
<dbReference type="SUPFAM" id="SSF48179">
    <property type="entry name" value="6-phosphogluconate dehydrogenase C-terminal domain-like"/>
    <property type="match status" value="1"/>
</dbReference>
<sequence length="301" mass="30981">MGGDMRVGLIGAGLMGRGMGHRLIAAGHSLGVVAHHKREVIDELVAAGAREFATPAALARESDAVITCLPGTAAVEAVLFDADGAAGAARGLLVIDCSTSLPDASRDFAKRLQQQGHAFVDAPVTGGPAEAMNGQLLGLVGGEPETIERARPLLTAFCESLQVFGGIGCGHAAKLINNGLGFGILGVVSEVIATALQQRLDMPALLAMIARSGGQNRVLQGLTPWLLEGDASRPQVTVATAFKDVDYYLQLARGAGTAGPVFETVLAELRRAIDDGHGPRMLPAYPASIAARAGIKAAPER</sequence>
<gene>
    <name evidence="6" type="ORF">D3871_09095</name>
</gene>
<feature type="active site" evidence="3">
    <location>
        <position position="174"/>
    </location>
</feature>
<dbReference type="InterPro" id="IPR029154">
    <property type="entry name" value="HIBADH-like_NADP-bd"/>
</dbReference>
<dbReference type="InterPro" id="IPR036291">
    <property type="entry name" value="NAD(P)-bd_dom_sf"/>
</dbReference>
<dbReference type="Pfam" id="PF14833">
    <property type="entry name" value="NAD_binding_11"/>
    <property type="match status" value="1"/>
</dbReference>
<name>A0A3A3FRH8_9BURK</name>
<organism evidence="6 7">
    <name type="scientific">Noviherbaspirillum saxi</name>
    <dbReference type="NCBI Taxonomy" id="2320863"/>
    <lineage>
        <taxon>Bacteria</taxon>
        <taxon>Pseudomonadati</taxon>
        <taxon>Pseudomonadota</taxon>
        <taxon>Betaproteobacteria</taxon>
        <taxon>Burkholderiales</taxon>
        <taxon>Oxalobacteraceae</taxon>
        <taxon>Noviherbaspirillum</taxon>
    </lineage>
</organism>
<protein>
    <submittedName>
        <fullName evidence="6">NAD(P)-dependent oxidoreductase</fullName>
    </submittedName>
</protein>
<feature type="domain" description="6-phosphogluconate dehydrogenase NADP-binding" evidence="4">
    <location>
        <begin position="6"/>
        <end position="162"/>
    </location>
</feature>